<sequence>MQPDDTLLLGLNCPFDFAQGDSSRIRGAQFRAMLFVEKVATLT</sequence>
<accession>A0A0G1X625</accession>
<dbReference type="Proteomes" id="UP000034185">
    <property type="component" value="Unassembled WGS sequence"/>
</dbReference>
<reference evidence="1 2" key="1">
    <citation type="journal article" date="2015" name="Nature">
        <title>rRNA introns, odd ribosomes, and small enigmatic genomes across a large radiation of phyla.</title>
        <authorList>
            <person name="Brown C.T."/>
            <person name="Hug L.A."/>
            <person name="Thomas B.C."/>
            <person name="Sharon I."/>
            <person name="Castelle C.J."/>
            <person name="Singh A."/>
            <person name="Wilkins M.J."/>
            <person name="Williams K.H."/>
            <person name="Banfield J.F."/>
        </authorList>
    </citation>
    <scope>NUCLEOTIDE SEQUENCE [LARGE SCALE GENOMIC DNA]</scope>
</reference>
<evidence type="ECO:0000313" key="1">
    <source>
        <dbReference type="EMBL" id="KKW26436.1"/>
    </source>
</evidence>
<proteinExistence type="predicted"/>
<gene>
    <name evidence="1" type="ORF">UY70_C0024G0002</name>
</gene>
<organism evidence="1 2">
    <name type="scientific">Candidatus Kaiserbacteria bacterium GW2011_GWB1_52_6</name>
    <dbReference type="NCBI Taxonomy" id="1618674"/>
    <lineage>
        <taxon>Bacteria</taxon>
        <taxon>Candidatus Kaiseribacteriota</taxon>
    </lineage>
</organism>
<dbReference type="EMBL" id="LCRA01000024">
    <property type="protein sequence ID" value="KKW26436.1"/>
    <property type="molecule type" value="Genomic_DNA"/>
</dbReference>
<protein>
    <submittedName>
        <fullName evidence="1">Uncharacterized protein</fullName>
    </submittedName>
</protein>
<evidence type="ECO:0000313" key="2">
    <source>
        <dbReference type="Proteomes" id="UP000034185"/>
    </source>
</evidence>
<name>A0A0G1X625_9BACT</name>
<dbReference type="AlphaFoldDB" id="A0A0G1X625"/>
<comment type="caution">
    <text evidence="1">The sequence shown here is derived from an EMBL/GenBank/DDBJ whole genome shotgun (WGS) entry which is preliminary data.</text>
</comment>